<accession>A0A3P8EF53</accession>
<sequence>MKEESTMKDNWKGIKETLTCTGQKALGHKKHHHKVWISIETLDKIQERTKKKIAINNSQTRTEKIKAHTE</sequence>
<keyword evidence="2" id="KW-1185">Reference proteome</keyword>
<dbReference type="EMBL" id="UZAI01012989">
    <property type="protein sequence ID" value="VDP10669.1"/>
    <property type="molecule type" value="Genomic_DNA"/>
</dbReference>
<proteinExistence type="predicted"/>
<organism evidence="1 2">
    <name type="scientific">Schistosoma margrebowiei</name>
    <dbReference type="NCBI Taxonomy" id="48269"/>
    <lineage>
        <taxon>Eukaryota</taxon>
        <taxon>Metazoa</taxon>
        <taxon>Spiralia</taxon>
        <taxon>Lophotrochozoa</taxon>
        <taxon>Platyhelminthes</taxon>
        <taxon>Trematoda</taxon>
        <taxon>Digenea</taxon>
        <taxon>Strigeidida</taxon>
        <taxon>Schistosomatoidea</taxon>
        <taxon>Schistosomatidae</taxon>
        <taxon>Schistosoma</taxon>
    </lineage>
</organism>
<evidence type="ECO:0000313" key="1">
    <source>
        <dbReference type="EMBL" id="VDP10669.1"/>
    </source>
</evidence>
<name>A0A3P8EF53_9TREM</name>
<evidence type="ECO:0000313" key="2">
    <source>
        <dbReference type="Proteomes" id="UP000277204"/>
    </source>
</evidence>
<dbReference type="Proteomes" id="UP000277204">
    <property type="component" value="Unassembled WGS sequence"/>
</dbReference>
<dbReference type="AlphaFoldDB" id="A0A3P8EF53"/>
<protein>
    <submittedName>
        <fullName evidence="1">Uncharacterized protein</fullName>
    </submittedName>
</protein>
<gene>
    <name evidence="1" type="ORF">SMRZ_LOCUS14136</name>
</gene>
<reference evidence="1 2" key="1">
    <citation type="submission" date="2018-11" db="EMBL/GenBank/DDBJ databases">
        <authorList>
            <consortium name="Pathogen Informatics"/>
        </authorList>
    </citation>
    <scope>NUCLEOTIDE SEQUENCE [LARGE SCALE GENOMIC DNA]</scope>
    <source>
        <strain evidence="1 2">Zambia</strain>
    </source>
</reference>